<dbReference type="AlphaFoldDB" id="A0A848MBV7"/>
<evidence type="ECO:0000256" key="2">
    <source>
        <dbReference type="ARBA" id="ARBA00023125"/>
    </source>
</evidence>
<dbReference type="PANTHER" id="PTHR33204">
    <property type="entry name" value="TRANSCRIPTIONAL REGULATOR, MARR FAMILY"/>
    <property type="match status" value="1"/>
</dbReference>
<dbReference type="RefSeq" id="WP_169506400.1">
    <property type="nucleotide sequence ID" value="NZ_JABBPN010000020.1"/>
</dbReference>
<dbReference type="EMBL" id="JABBPN010000020">
    <property type="protein sequence ID" value="NMO97630.1"/>
    <property type="molecule type" value="Genomic_DNA"/>
</dbReference>
<dbReference type="SUPFAM" id="SSF46785">
    <property type="entry name" value="Winged helix' DNA-binding domain"/>
    <property type="match status" value="1"/>
</dbReference>
<dbReference type="InterPro" id="IPR002577">
    <property type="entry name" value="HTH_HxlR"/>
</dbReference>
<keyword evidence="2" id="KW-0238">DNA-binding</keyword>
<evidence type="ECO:0000313" key="5">
    <source>
        <dbReference type="EMBL" id="NMO97630.1"/>
    </source>
</evidence>
<dbReference type="Pfam" id="PF01638">
    <property type="entry name" value="HxlR"/>
    <property type="match status" value="1"/>
</dbReference>
<keyword evidence="3" id="KW-0804">Transcription</keyword>
<evidence type="ECO:0000259" key="4">
    <source>
        <dbReference type="PROSITE" id="PS51118"/>
    </source>
</evidence>
<gene>
    <name evidence="5" type="ORF">HII30_17840</name>
</gene>
<accession>A0A848MBV7</accession>
<dbReference type="PROSITE" id="PS51118">
    <property type="entry name" value="HTH_HXLR"/>
    <property type="match status" value="1"/>
</dbReference>
<evidence type="ECO:0000256" key="3">
    <source>
        <dbReference type="ARBA" id="ARBA00023163"/>
    </source>
</evidence>
<proteinExistence type="predicted"/>
<dbReference type="PANTHER" id="PTHR33204:SF37">
    <property type="entry name" value="HTH-TYPE TRANSCRIPTIONAL REGULATOR YODB"/>
    <property type="match status" value="1"/>
</dbReference>
<reference evidence="5 6" key="1">
    <citation type="submission" date="2020-04" db="EMBL/GenBank/DDBJ databases">
        <title>Paenibacillus algicola sp. nov., a novel marine bacterium producing alginate lyase.</title>
        <authorList>
            <person name="Huang H."/>
        </authorList>
    </citation>
    <scope>NUCLEOTIDE SEQUENCE [LARGE SCALE GENOMIC DNA]</scope>
    <source>
        <strain evidence="5 6">L7-75</strain>
    </source>
</reference>
<dbReference type="Proteomes" id="UP000565468">
    <property type="component" value="Unassembled WGS sequence"/>
</dbReference>
<dbReference type="Gene3D" id="1.10.10.10">
    <property type="entry name" value="Winged helix-like DNA-binding domain superfamily/Winged helix DNA-binding domain"/>
    <property type="match status" value="1"/>
</dbReference>
<dbReference type="InterPro" id="IPR036388">
    <property type="entry name" value="WH-like_DNA-bd_sf"/>
</dbReference>
<sequence length="150" mass="16821">MTEISKVLRSDCPINYSLQVFGDSWSLLIIRDILFAGKKTFGEFLASDEGIARNILTSRLAHLTENGVIVKGPHPTDMRKDLYSLSEKGLELIPILLELSAWGARNEPKTAANYAWVRDMQMDQEALIAHIRQSVTEGNSIFGESNEDRI</sequence>
<dbReference type="GO" id="GO:0003677">
    <property type="term" value="F:DNA binding"/>
    <property type="evidence" value="ECO:0007669"/>
    <property type="project" value="UniProtKB-KW"/>
</dbReference>
<evidence type="ECO:0000313" key="6">
    <source>
        <dbReference type="Proteomes" id="UP000565468"/>
    </source>
</evidence>
<organism evidence="5 6">
    <name type="scientific">Paenibacillus lemnae</name>
    <dbReference type="NCBI Taxonomy" id="1330551"/>
    <lineage>
        <taxon>Bacteria</taxon>
        <taxon>Bacillati</taxon>
        <taxon>Bacillota</taxon>
        <taxon>Bacilli</taxon>
        <taxon>Bacillales</taxon>
        <taxon>Paenibacillaceae</taxon>
        <taxon>Paenibacillus</taxon>
    </lineage>
</organism>
<name>A0A848MBV7_PAELE</name>
<keyword evidence="6" id="KW-1185">Reference proteome</keyword>
<keyword evidence="1" id="KW-0805">Transcription regulation</keyword>
<protein>
    <submittedName>
        <fullName evidence="5">Helix-turn-helix transcriptional regulator</fullName>
    </submittedName>
</protein>
<evidence type="ECO:0000256" key="1">
    <source>
        <dbReference type="ARBA" id="ARBA00023015"/>
    </source>
</evidence>
<dbReference type="InterPro" id="IPR036390">
    <property type="entry name" value="WH_DNA-bd_sf"/>
</dbReference>
<comment type="caution">
    <text evidence="5">The sequence shown here is derived from an EMBL/GenBank/DDBJ whole genome shotgun (WGS) entry which is preliminary data.</text>
</comment>
<feature type="domain" description="HTH hxlR-type" evidence="4">
    <location>
        <begin position="12"/>
        <end position="111"/>
    </location>
</feature>